<comment type="catalytic activity">
    <reaction evidence="7">
        <text>diphosphate + H2O = 2 phosphate + H(+)</text>
        <dbReference type="Rhea" id="RHEA:24576"/>
        <dbReference type="ChEBI" id="CHEBI:15377"/>
        <dbReference type="ChEBI" id="CHEBI:15378"/>
        <dbReference type="ChEBI" id="CHEBI:33019"/>
        <dbReference type="ChEBI" id="CHEBI:43474"/>
        <dbReference type="EC" id="3.6.1.1"/>
    </reaction>
</comment>
<proteinExistence type="predicted"/>
<keyword evidence="3" id="KW-0479">Metal-binding</keyword>
<dbReference type="FunFam" id="3.90.1640.10:FF:000001">
    <property type="entry name" value="Probable manganese-dependent inorganic pyrophosphatase"/>
    <property type="match status" value="1"/>
</dbReference>
<dbReference type="GO" id="GO:0004427">
    <property type="term" value="F:inorganic diphosphate phosphatase activity"/>
    <property type="evidence" value="ECO:0007669"/>
    <property type="project" value="UniProtKB-EC"/>
</dbReference>
<dbReference type="PANTHER" id="PTHR12112:SF22">
    <property type="entry name" value="MANGANESE-DEPENDENT INORGANIC PYROPHOSPHATASE-RELATED"/>
    <property type="match status" value="1"/>
</dbReference>
<evidence type="ECO:0000256" key="7">
    <source>
        <dbReference type="ARBA" id="ARBA00047820"/>
    </source>
</evidence>
<evidence type="ECO:0000256" key="2">
    <source>
        <dbReference type="ARBA" id="ARBA00012146"/>
    </source>
</evidence>
<accession>A0A5C0SEC2</accession>
<dbReference type="InterPro" id="IPR010766">
    <property type="entry name" value="DRTGG"/>
</dbReference>
<dbReference type="InterPro" id="IPR046342">
    <property type="entry name" value="CBS_dom_sf"/>
</dbReference>
<comment type="cofactor">
    <cofactor evidence="1">
        <name>Mn(2+)</name>
        <dbReference type="ChEBI" id="CHEBI:29035"/>
    </cofactor>
</comment>
<dbReference type="NCBIfam" id="NF011442">
    <property type="entry name" value="PRK14869.1-4"/>
    <property type="match status" value="1"/>
</dbReference>
<evidence type="ECO:0000256" key="4">
    <source>
        <dbReference type="ARBA" id="ARBA00022801"/>
    </source>
</evidence>
<dbReference type="InterPro" id="IPR001667">
    <property type="entry name" value="DDH_dom"/>
</dbReference>
<dbReference type="Proteomes" id="UP000324646">
    <property type="component" value="Chromosome"/>
</dbReference>
<dbReference type="InterPro" id="IPR038222">
    <property type="entry name" value="DHHA2_dom_sf"/>
</dbReference>
<feature type="domain" description="CBS" evidence="9">
    <location>
        <begin position="70"/>
        <end position="132"/>
    </location>
</feature>
<dbReference type="Pfam" id="PF01368">
    <property type="entry name" value="DHH"/>
    <property type="match status" value="1"/>
</dbReference>
<dbReference type="InterPro" id="IPR028979">
    <property type="entry name" value="Ser_kin/Pase_Hpr-like_N_sf"/>
</dbReference>
<evidence type="ECO:0000256" key="5">
    <source>
        <dbReference type="ARBA" id="ARBA00023211"/>
    </source>
</evidence>
<evidence type="ECO:0000256" key="8">
    <source>
        <dbReference type="PROSITE-ProRule" id="PRU00703"/>
    </source>
</evidence>
<evidence type="ECO:0000256" key="6">
    <source>
        <dbReference type="ARBA" id="ARBA00032535"/>
    </source>
</evidence>
<dbReference type="Pfam" id="PF00571">
    <property type="entry name" value="CBS"/>
    <property type="match status" value="2"/>
</dbReference>
<protein>
    <recommendedName>
        <fullName evidence="2">inorganic diphosphatase</fullName>
        <ecNumber evidence="2">3.6.1.1</ecNumber>
    </recommendedName>
    <alternativeName>
        <fullName evidence="6">Pyrophosphate phospho-hydrolase</fullName>
    </alternativeName>
</protein>
<dbReference type="NCBIfam" id="NF011440">
    <property type="entry name" value="PRK14869.1-2"/>
    <property type="match status" value="1"/>
</dbReference>
<dbReference type="InterPro" id="IPR004097">
    <property type="entry name" value="DHHA2"/>
</dbReference>
<dbReference type="Gene3D" id="3.10.580.10">
    <property type="entry name" value="CBS-domain"/>
    <property type="match status" value="1"/>
</dbReference>
<dbReference type="Pfam" id="PF02833">
    <property type="entry name" value="DHHA2"/>
    <property type="match status" value="1"/>
</dbReference>
<dbReference type="PROSITE" id="PS51371">
    <property type="entry name" value="CBS"/>
    <property type="match status" value="1"/>
</dbReference>
<dbReference type="OrthoDB" id="9766150at2"/>
<keyword evidence="4 10" id="KW-0378">Hydrolase</keyword>
<dbReference type="SUPFAM" id="SSF54631">
    <property type="entry name" value="CBS-domain pair"/>
    <property type="match status" value="1"/>
</dbReference>
<dbReference type="SMART" id="SM01131">
    <property type="entry name" value="DHHA2"/>
    <property type="match status" value="1"/>
</dbReference>
<organism evidence="10 11">
    <name type="scientific">Crassaminicella thermophila</name>
    <dbReference type="NCBI Taxonomy" id="2599308"/>
    <lineage>
        <taxon>Bacteria</taxon>
        <taxon>Bacillati</taxon>
        <taxon>Bacillota</taxon>
        <taxon>Clostridia</taxon>
        <taxon>Eubacteriales</taxon>
        <taxon>Clostridiaceae</taxon>
        <taxon>Crassaminicella</taxon>
    </lineage>
</organism>
<keyword evidence="11" id="KW-1185">Reference proteome</keyword>
<keyword evidence="5" id="KW-0464">Manganese</keyword>
<dbReference type="RefSeq" id="WP_148809822.1">
    <property type="nucleotide sequence ID" value="NZ_CP042243.1"/>
</dbReference>
<name>A0A5C0SEC2_CRATE</name>
<gene>
    <name evidence="10" type="ORF">FQB35_10210</name>
</gene>
<dbReference type="AlphaFoldDB" id="A0A5C0SEC2"/>
<dbReference type="KEGG" id="crs:FQB35_10210"/>
<dbReference type="PANTHER" id="PTHR12112">
    <property type="entry name" value="BNIP - RELATED"/>
    <property type="match status" value="1"/>
</dbReference>
<dbReference type="InterPro" id="IPR000644">
    <property type="entry name" value="CBS_dom"/>
</dbReference>
<dbReference type="Gene3D" id="3.10.310.20">
    <property type="entry name" value="DHHA2 domain"/>
    <property type="match status" value="1"/>
</dbReference>
<evidence type="ECO:0000313" key="11">
    <source>
        <dbReference type="Proteomes" id="UP000324646"/>
    </source>
</evidence>
<dbReference type="CDD" id="cd04597">
    <property type="entry name" value="CBS_pair_inorgPPase"/>
    <property type="match status" value="1"/>
</dbReference>
<dbReference type="SMART" id="SM00116">
    <property type="entry name" value="CBS"/>
    <property type="match status" value="2"/>
</dbReference>
<evidence type="ECO:0000256" key="1">
    <source>
        <dbReference type="ARBA" id="ARBA00001936"/>
    </source>
</evidence>
<evidence type="ECO:0000256" key="3">
    <source>
        <dbReference type="ARBA" id="ARBA00022723"/>
    </source>
</evidence>
<sequence length="537" mass="60972">MTTFVFGHKNPDTDSVSSAIALSYLKNQLGFNTIPCVLGSINKETEYILKYFDQSMPKLIKNVKTQVKDLNFDVIKGVTPNSSILKAYKLMENNNQRTLPIVDKNNKLLGILTMKDIAMGLIQGDFYHLHTSLSNIVDALGGKIFVGDDRIIEGNISVIAFYYKTIQGSLDQNKIIIVGDRYDVIEHAIESKVKLIIVTGATELPDFYLKLAKNNDVPIISVPMDTYTTSHLINQCNYVSSIMKKKNIVKFNKNEYLEDIREEIINTNHINYPVIDDENIFLGFINRKHILKPSRKKVMLVDHNEYSQSADGLLEAEILEIVDHHKLGDICTNSPINFRNMPVGSTCTIIYEMFKEQNVDIPYKIAGILLSGIISDTLFFKSPTTTDLDKQAVEKLNSILNINIENFAMQIFKAGTSLEGQSIEEIFYKDFKEFLIEGHKVGIGQVFTLDIEDVFNRKKQFIKYINMIHTSKDYFLTLLLITDIIKEGSYLLFKCNYNNFISSAFQINAEQGVFAPNILSRKKQVVPKISESLSTIK</sequence>
<evidence type="ECO:0000313" key="10">
    <source>
        <dbReference type="EMBL" id="QEK12671.1"/>
    </source>
</evidence>
<dbReference type="EMBL" id="CP042243">
    <property type="protein sequence ID" value="QEK12671.1"/>
    <property type="molecule type" value="Genomic_DNA"/>
</dbReference>
<keyword evidence="8" id="KW-0129">CBS domain</keyword>
<dbReference type="InterPro" id="IPR038763">
    <property type="entry name" value="DHH_sf"/>
</dbReference>
<dbReference type="Pfam" id="PF07085">
    <property type="entry name" value="DRTGG"/>
    <property type="match status" value="1"/>
</dbReference>
<dbReference type="EC" id="3.6.1.1" evidence="2"/>
<dbReference type="SUPFAM" id="SSF75138">
    <property type="entry name" value="HprK N-terminal domain-like"/>
    <property type="match status" value="1"/>
</dbReference>
<dbReference type="NCBIfam" id="NF011443">
    <property type="entry name" value="PRK14869.1-5"/>
    <property type="match status" value="1"/>
</dbReference>
<dbReference type="GO" id="GO:0005737">
    <property type="term" value="C:cytoplasm"/>
    <property type="evidence" value="ECO:0007669"/>
    <property type="project" value="InterPro"/>
</dbReference>
<dbReference type="GO" id="GO:0046872">
    <property type="term" value="F:metal ion binding"/>
    <property type="evidence" value="ECO:0007669"/>
    <property type="project" value="UniProtKB-KW"/>
</dbReference>
<evidence type="ECO:0000259" key="9">
    <source>
        <dbReference type="PROSITE" id="PS51371"/>
    </source>
</evidence>
<dbReference type="Gene3D" id="3.40.1390.20">
    <property type="entry name" value="HprK N-terminal domain-like"/>
    <property type="match status" value="1"/>
</dbReference>
<dbReference type="SUPFAM" id="SSF64182">
    <property type="entry name" value="DHH phosphoesterases"/>
    <property type="match status" value="1"/>
</dbReference>
<reference evidence="10 11" key="1">
    <citation type="submission" date="2019-07" db="EMBL/GenBank/DDBJ databases">
        <title>Complete genome of Crassaminicella thermophila SY095.</title>
        <authorList>
            <person name="Li X."/>
        </authorList>
    </citation>
    <scope>NUCLEOTIDE SEQUENCE [LARGE SCALE GENOMIC DNA]</scope>
    <source>
        <strain evidence="10 11">SY095</strain>
    </source>
</reference>